<dbReference type="AlphaFoldDB" id="A0A401RJF1"/>
<accession>A0A401RJF1</accession>
<evidence type="ECO:0000313" key="3">
    <source>
        <dbReference type="Proteomes" id="UP000287033"/>
    </source>
</evidence>
<organism evidence="2 3">
    <name type="scientific">Chiloscyllium punctatum</name>
    <name type="common">Brownbanded bambooshark</name>
    <name type="synonym">Hemiscyllium punctatum</name>
    <dbReference type="NCBI Taxonomy" id="137246"/>
    <lineage>
        <taxon>Eukaryota</taxon>
        <taxon>Metazoa</taxon>
        <taxon>Chordata</taxon>
        <taxon>Craniata</taxon>
        <taxon>Vertebrata</taxon>
        <taxon>Chondrichthyes</taxon>
        <taxon>Elasmobranchii</taxon>
        <taxon>Galeomorphii</taxon>
        <taxon>Galeoidea</taxon>
        <taxon>Orectolobiformes</taxon>
        <taxon>Hemiscylliidae</taxon>
        <taxon>Chiloscyllium</taxon>
    </lineage>
</organism>
<gene>
    <name evidence="2" type="ORF">chiPu_0022662</name>
</gene>
<evidence type="ECO:0000256" key="1">
    <source>
        <dbReference type="SAM" id="MobiDB-lite"/>
    </source>
</evidence>
<comment type="caution">
    <text evidence="2">The sequence shown here is derived from an EMBL/GenBank/DDBJ whole genome shotgun (WGS) entry which is preliminary data.</text>
</comment>
<feature type="region of interest" description="Disordered" evidence="1">
    <location>
        <begin position="83"/>
        <end position="126"/>
    </location>
</feature>
<proteinExistence type="predicted"/>
<sequence>MEAWQGAVLGIRDICERTREQLQPEISSHPQHPKVPRRQRRHQGNRDPSAERRVLQPLCPLTFPGGLGGDDTELRALRGAIAVSPVCRSAPTPTAEAPGVSEEHSPEPEAPGPVTSRAVSPSGKTQ</sequence>
<feature type="compositionally biased region" description="Basic and acidic residues" evidence="1">
    <location>
        <begin position="44"/>
        <end position="54"/>
    </location>
</feature>
<evidence type="ECO:0000313" key="2">
    <source>
        <dbReference type="EMBL" id="GCC18265.1"/>
    </source>
</evidence>
<name>A0A401RJF1_CHIPU</name>
<feature type="compositionally biased region" description="Basic residues" evidence="1">
    <location>
        <begin position="31"/>
        <end position="43"/>
    </location>
</feature>
<feature type="compositionally biased region" description="Polar residues" evidence="1">
    <location>
        <begin position="117"/>
        <end position="126"/>
    </location>
</feature>
<feature type="region of interest" description="Disordered" evidence="1">
    <location>
        <begin position="20"/>
        <end position="57"/>
    </location>
</feature>
<dbReference type="EMBL" id="BEZZ01009849">
    <property type="protein sequence ID" value="GCC18265.1"/>
    <property type="molecule type" value="Genomic_DNA"/>
</dbReference>
<dbReference type="Proteomes" id="UP000287033">
    <property type="component" value="Unassembled WGS sequence"/>
</dbReference>
<keyword evidence="3" id="KW-1185">Reference proteome</keyword>
<reference evidence="2 3" key="1">
    <citation type="journal article" date="2018" name="Nat. Ecol. Evol.">
        <title>Shark genomes provide insights into elasmobranch evolution and the origin of vertebrates.</title>
        <authorList>
            <person name="Hara Y"/>
            <person name="Yamaguchi K"/>
            <person name="Onimaru K"/>
            <person name="Kadota M"/>
            <person name="Koyanagi M"/>
            <person name="Keeley SD"/>
            <person name="Tatsumi K"/>
            <person name="Tanaka K"/>
            <person name="Motone F"/>
            <person name="Kageyama Y"/>
            <person name="Nozu R"/>
            <person name="Adachi N"/>
            <person name="Nishimura O"/>
            <person name="Nakagawa R"/>
            <person name="Tanegashima C"/>
            <person name="Kiyatake I"/>
            <person name="Matsumoto R"/>
            <person name="Murakumo K"/>
            <person name="Nishida K"/>
            <person name="Terakita A"/>
            <person name="Kuratani S"/>
            <person name="Sato K"/>
            <person name="Hyodo S Kuraku.S."/>
        </authorList>
    </citation>
    <scope>NUCLEOTIDE SEQUENCE [LARGE SCALE GENOMIC DNA]</scope>
</reference>
<protein>
    <submittedName>
        <fullName evidence="2">Uncharacterized protein</fullName>
    </submittedName>
</protein>